<feature type="signal peptide" evidence="2">
    <location>
        <begin position="1"/>
        <end position="24"/>
    </location>
</feature>
<dbReference type="GO" id="GO:0005615">
    <property type="term" value="C:extracellular space"/>
    <property type="evidence" value="ECO:0007669"/>
    <property type="project" value="InterPro"/>
</dbReference>
<reference evidence="4" key="2">
    <citation type="submission" date="2021-04" db="EMBL/GenBank/DDBJ databases">
        <authorList>
            <person name="Gilroy R."/>
        </authorList>
    </citation>
    <scope>NUCLEOTIDE SEQUENCE</scope>
    <source>
        <strain evidence="4">ChiW7-2402</strain>
    </source>
</reference>
<dbReference type="Pfam" id="PF00079">
    <property type="entry name" value="Serpin"/>
    <property type="match status" value="1"/>
</dbReference>
<dbReference type="GO" id="GO:0004867">
    <property type="term" value="F:serine-type endopeptidase inhibitor activity"/>
    <property type="evidence" value="ECO:0007669"/>
    <property type="project" value="InterPro"/>
</dbReference>
<dbReference type="Gene3D" id="3.30.497.10">
    <property type="entry name" value="Antithrombin, subunit I, domain 2"/>
    <property type="match status" value="1"/>
</dbReference>
<dbReference type="SMART" id="SM00093">
    <property type="entry name" value="SERPIN"/>
    <property type="match status" value="1"/>
</dbReference>
<comment type="caution">
    <text evidence="4">The sequence shown here is derived from an EMBL/GenBank/DDBJ whole genome shotgun (WGS) entry which is preliminary data.</text>
</comment>
<evidence type="ECO:0000256" key="1">
    <source>
        <dbReference type="RuleBase" id="RU000411"/>
    </source>
</evidence>
<feature type="domain" description="Serpin" evidence="3">
    <location>
        <begin position="61"/>
        <end position="433"/>
    </location>
</feature>
<dbReference type="InterPro" id="IPR042185">
    <property type="entry name" value="Serpin_sf_2"/>
</dbReference>
<dbReference type="PROSITE" id="PS51257">
    <property type="entry name" value="PROKAR_LIPOPROTEIN"/>
    <property type="match status" value="1"/>
</dbReference>
<dbReference type="Gene3D" id="2.30.39.10">
    <property type="entry name" value="Alpha-1-antitrypsin, domain 1"/>
    <property type="match status" value="1"/>
</dbReference>
<protein>
    <recommendedName>
        <fullName evidence="3">Serpin domain-containing protein</fullName>
    </recommendedName>
</protein>
<accession>A0A9D2K0D3</accession>
<proteinExistence type="inferred from homology"/>
<dbReference type="Proteomes" id="UP000824102">
    <property type="component" value="Unassembled WGS sequence"/>
</dbReference>
<organism evidence="4 5">
    <name type="scientific">Candidatus Gallimonas intestinavium</name>
    <dbReference type="NCBI Taxonomy" id="2838603"/>
    <lineage>
        <taxon>Bacteria</taxon>
        <taxon>Bacillati</taxon>
        <taxon>Bacillota</taxon>
        <taxon>Clostridia</taxon>
        <taxon>Candidatus Gallimonas</taxon>
    </lineage>
</organism>
<dbReference type="PANTHER" id="PTHR11461:SF211">
    <property type="entry name" value="GH10112P-RELATED"/>
    <property type="match status" value="1"/>
</dbReference>
<keyword evidence="2" id="KW-0732">Signal</keyword>
<gene>
    <name evidence="4" type="ORF">H9964_06930</name>
</gene>
<sequence length="433" mass="47285">MKRKVMFALSVPLCAAMLVMSSCAGRSTLLRAAAETTGFSYTEREDENFLAVQKGAEDFAARFASAALEEAALSGTENAVVSPISVYMGLSLAAASSAGETKEELLSALGVTEETLGEGISVLWRSLNRELGKTGDITLSNGIWLDESTPFVEETLDVLAEDYFCNSYSADFAGDNEAANRALSKYIKDETNGLIDADLALSPETVFALVNTLYLKDTWNEYGDDIARTEERTFTQGNGEEVLRRLLQGDYSMGRAYTGENYTSYHTSTMHGFRITFLVPQEGATLSEVMTAQHIAEVSAREDWNATDEENRIHYYTRCLFPEFEGGYEGDVSPVLKEEFGVEKLFDRKQSDLSALTGKTSGVYCTEAQHVATLKVDKKGIEGAAVFVIPGAGEAGPDEYETVYEDFLVDRAFGFVLADSYGTTLFAGVIHEV</sequence>
<feature type="chain" id="PRO_5039323157" description="Serpin domain-containing protein" evidence="2">
    <location>
        <begin position="25"/>
        <end position="433"/>
    </location>
</feature>
<dbReference type="InterPro" id="IPR023796">
    <property type="entry name" value="Serpin_dom"/>
</dbReference>
<comment type="similarity">
    <text evidence="1">Belongs to the serpin family.</text>
</comment>
<name>A0A9D2K0D3_9FIRM</name>
<dbReference type="EMBL" id="DXBB01000096">
    <property type="protein sequence ID" value="HIZ73297.1"/>
    <property type="molecule type" value="Genomic_DNA"/>
</dbReference>
<evidence type="ECO:0000259" key="3">
    <source>
        <dbReference type="SMART" id="SM00093"/>
    </source>
</evidence>
<dbReference type="InterPro" id="IPR042178">
    <property type="entry name" value="Serpin_sf_1"/>
</dbReference>
<evidence type="ECO:0000313" key="4">
    <source>
        <dbReference type="EMBL" id="HIZ73297.1"/>
    </source>
</evidence>
<dbReference type="PANTHER" id="PTHR11461">
    <property type="entry name" value="SERINE PROTEASE INHIBITOR, SERPIN"/>
    <property type="match status" value="1"/>
</dbReference>
<dbReference type="InterPro" id="IPR000215">
    <property type="entry name" value="Serpin_fam"/>
</dbReference>
<reference evidence="4" key="1">
    <citation type="journal article" date="2021" name="PeerJ">
        <title>Extensive microbial diversity within the chicken gut microbiome revealed by metagenomics and culture.</title>
        <authorList>
            <person name="Gilroy R."/>
            <person name="Ravi A."/>
            <person name="Getino M."/>
            <person name="Pursley I."/>
            <person name="Horton D.L."/>
            <person name="Alikhan N.F."/>
            <person name="Baker D."/>
            <person name="Gharbi K."/>
            <person name="Hall N."/>
            <person name="Watson M."/>
            <person name="Adriaenssens E.M."/>
            <person name="Foster-Nyarko E."/>
            <person name="Jarju S."/>
            <person name="Secka A."/>
            <person name="Antonio M."/>
            <person name="Oren A."/>
            <person name="Chaudhuri R.R."/>
            <person name="La Ragione R."/>
            <person name="Hildebrand F."/>
            <person name="Pallen M.J."/>
        </authorList>
    </citation>
    <scope>NUCLEOTIDE SEQUENCE</scope>
    <source>
        <strain evidence="4">ChiW7-2402</strain>
    </source>
</reference>
<dbReference type="AlphaFoldDB" id="A0A9D2K0D3"/>
<dbReference type="SUPFAM" id="SSF56574">
    <property type="entry name" value="Serpins"/>
    <property type="match status" value="1"/>
</dbReference>
<evidence type="ECO:0000256" key="2">
    <source>
        <dbReference type="SAM" id="SignalP"/>
    </source>
</evidence>
<dbReference type="InterPro" id="IPR036186">
    <property type="entry name" value="Serpin_sf"/>
</dbReference>
<evidence type="ECO:0000313" key="5">
    <source>
        <dbReference type="Proteomes" id="UP000824102"/>
    </source>
</evidence>